<dbReference type="InterPro" id="IPR020846">
    <property type="entry name" value="MFS_dom"/>
</dbReference>
<feature type="transmembrane region" description="Helical" evidence="12">
    <location>
        <begin position="1727"/>
        <end position="1751"/>
    </location>
</feature>
<dbReference type="GO" id="GO:0140359">
    <property type="term" value="F:ABC-type transporter activity"/>
    <property type="evidence" value="ECO:0007669"/>
    <property type="project" value="InterPro"/>
</dbReference>
<feature type="compositionally biased region" description="Polar residues" evidence="11">
    <location>
        <begin position="53"/>
        <end position="62"/>
    </location>
</feature>
<dbReference type="InterPro" id="IPR034001">
    <property type="entry name" value="ABCG_PDR_1"/>
</dbReference>
<dbReference type="InterPro" id="IPR011701">
    <property type="entry name" value="MFS"/>
</dbReference>
<dbReference type="EMBL" id="CAJPIJ010000108">
    <property type="protein sequence ID" value="CAG1978406.1"/>
    <property type="molecule type" value="Genomic_DNA"/>
</dbReference>
<reference evidence="15" key="2">
    <citation type="submission" date="2021-03" db="EMBL/GenBank/DDBJ databases">
        <authorList>
            <person name="Alouane T."/>
            <person name="Langin T."/>
            <person name="Bonhomme L."/>
        </authorList>
    </citation>
    <scope>NUCLEOTIDE SEQUENCE</scope>
    <source>
        <strain evidence="15">MDC_Fg202</strain>
    </source>
</reference>
<feature type="transmembrane region" description="Helical" evidence="12">
    <location>
        <begin position="635"/>
        <end position="656"/>
    </location>
</feature>
<dbReference type="FunFam" id="1.20.1250.20:FF:000011">
    <property type="entry name" value="MFS multidrug transporter, putative"/>
    <property type="match status" value="1"/>
</dbReference>
<feature type="transmembrane region" description="Helical" evidence="12">
    <location>
        <begin position="1421"/>
        <end position="1441"/>
    </location>
</feature>
<feature type="transmembrane region" description="Helical" evidence="12">
    <location>
        <begin position="1486"/>
        <end position="1505"/>
    </location>
</feature>
<accession>A0A4E9DT95</accession>
<dbReference type="Proteomes" id="UP000746612">
    <property type="component" value="Unassembled WGS sequence"/>
</dbReference>
<comment type="subcellular location">
    <subcellularLocation>
        <location evidence="1">Membrane</location>
        <topology evidence="1">Multi-pass membrane protein</topology>
    </subcellularLocation>
</comment>
<feature type="transmembrane region" description="Helical" evidence="12">
    <location>
        <begin position="775"/>
        <end position="795"/>
    </location>
</feature>
<feature type="transmembrane region" description="Helical" evidence="12">
    <location>
        <begin position="1936"/>
        <end position="1955"/>
    </location>
</feature>
<dbReference type="PROSITE" id="PS50850">
    <property type="entry name" value="MFS"/>
    <property type="match status" value="1"/>
</dbReference>
<dbReference type="PROSITE" id="PS00211">
    <property type="entry name" value="ABC_TRANSPORTER_1"/>
    <property type="match status" value="1"/>
</dbReference>
<dbReference type="Pfam" id="PF14510">
    <property type="entry name" value="ABC_trans_N"/>
    <property type="match status" value="1"/>
</dbReference>
<evidence type="ECO:0000256" key="7">
    <source>
        <dbReference type="ARBA" id="ARBA00022989"/>
    </source>
</evidence>
<dbReference type="Gene3D" id="3.40.50.300">
    <property type="entry name" value="P-loop containing nucleotide triphosphate hydrolases"/>
    <property type="match status" value="2"/>
</dbReference>
<dbReference type="GO" id="GO:0016020">
    <property type="term" value="C:membrane"/>
    <property type="evidence" value="ECO:0007669"/>
    <property type="project" value="UniProtKB-SubCell"/>
</dbReference>
<dbReference type="InterPro" id="IPR003593">
    <property type="entry name" value="AAA+_ATPase"/>
</dbReference>
<evidence type="ECO:0000313" key="16">
    <source>
        <dbReference type="EMBL" id="VIO56662.1"/>
    </source>
</evidence>
<dbReference type="CDD" id="cd17323">
    <property type="entry name" value="MFS_Tpo1_MDR_like"/>
    <property type="match status" value="1"/>
</dbReference>
<feature type="transmembrane region" description="Helical" evidence="12">
    <location>
        <begin position="1821"/>
        <end position="1841"/>
    </location>
</feature>
<dbReference type="Pfam" id="PF06422">
    <property type="entry name" value="PDR_CDR"/>
    <property type="match status" value="2"/>
</dbReference>
<dbReference type="SMART" id="SM00382">
    <property type="entry name" value="AAA"/>
    <property type="match status" value="2"/>
</dbReference>
<evidence type="ECO:0000259" key="14">
    <source>
        <dbReference type="PROSITE" id="PS50893"/>
    </source>
</evidence>
<dbReference type="SUPFAM" id="SSF52540">
    <property type="entry name" value="P-loop containing nucleoside triphosphate hydrolases"/>
    <property type="match status" value="2"/>
</dbReference>
<organism evidence="16">
    <name type="scientific">Gibberella zeae</name>
    <name type="common">Wheat head blight fungus</name>
    <name type="synonym">Fusarium graminearum</name>
    <dbReference type="NCBI Taxonomy" id="5518"/>
    <lineage>
        <taxon>Eukaryota</taxon>
        <taxon>Fungi</taxon>
        <taxon>Dikarya</taxon>
        <taxon>Ascomycota</taxon>
        <taxon>Pezizomycotina</taxon>
        <taxon>Sordariomycetes</taxon>
        <taxon>Hypocreomycetidae</taxon>
        <taxon>Hypocreales</taxon>
        <taxon>Nectriaceae</taxon>
        <taxon>Fusarium</taxon>
    </lineage>
</organism>
<proteinExistence type="inferred from homology"/>
<feature type="transmembrane region" description="Helical" evidence="12">
    <location>
        <begin position="668"/>
        <end position="689"/>
    </location>
</feature>
<comment type="similarity">
    <text evidence="2">Belongs to the ABC transporter superfamily. ABCG family. PDR (TC 3.A.1.205) subfamily.</text>
</comment>
<keyword evidence="4 12" id="KW-0812">Transmembrane</keyword>
<dbReference type="InterPro" id="IPR029481">
    <property type="entry name" value="ABC_trans_N"/>
</dbReference>
<keyword evidence="5" id="KW-0547">Nucleotide-binding</keyword>
<dbReference type="Pfam" id="PF07690">
    <property type="entry name" value="MFS_1"/>
    <property type="match status" value="1"/>
</dbReference>
<feature type="transmembrane region" description="Helical" evidence="12">
    <location>
        <begin position="1898"/>
        <end position="1924"/>
    </location>
</feature>
<dbReference type="CDD" id="cd03233">
    <property type="entry name" value="ABCG_PDR_domain1"/>
    <property type="match status" value="1"/>
</dbReference>
<evidence type="ECO:0008006" key="17">
    <source>
        <dbReference type="Google" id="ProtNLM"/>
    </source>
</evidence>
<evidence type="ECO:0000256" key="11">
    <source>
        <dbReference type="SAM" id="MobiDB-lite"/>
    </source>
</evidence>
<feature type="transmembrane region" description="Helical" evidence="12">
    <location>
        <begin position="710"/>
        <end position="736"/>
    </location>
</feature>
<feature type="compositionally biased region" description="Basic and acidic residues" evidence="11">
    <location>
        <begin position="131"/>
        <end position="142"/>
    </location>
</feature>
<gene>
    <name evidence="16" type="ORF">FUG_LOCUS220900</name>
    <name evidence="15" type="ORF">MDCFG202_LOCUS170814</name>
</gene>
<evidence type="ECO:0000256" key="9">
    <source>
        <dbReference type="ARBA" id="ARBA00023180"/>
    </source>
</evidence>
<evidence type="ECO:0000256" key="10">
    <source>
        <dbReference type="SAM" id="Coils"/>
    </source>
</evidence>
<evidence type="ECO:0000256" key="1">
    <source>
        <dbReference type="ARBA" id="ARBA00004141"/>
    </source>
</evidence>
<reference evidence="16" key="1">
    <citation type="submission" date="2019-04" db="EMBL/GenBank/DDBJ databases">
        <authorList>
            <person name="Melise S."/>
            <person name="Noan J."/>
            <person name="Okalmin O."/>
        </authorList>
    </citation>
    <scope>NUCLEOTIDE SEQUENCE</scope>
    <source>
        <strain evidence="16">FN9</strain>
    </source>
</reference>
<dbReference type="Gene3D" id="1.20.1250.20">
    <property type="entry name" value="MFS general substrate transporter like domains"/>
    <property type="match status" value="1"/>
</dbReference>
<feature type="compositionally biased region" description="Polar residues" evidence="11">
    <location>
        <begin position="21"/>
        <end position="33"/>
    </location>
</feature>
<feature type="region of interest" description="Disordered" evidence="11">
    <location>
        <begin position="1612"/>
        <end position="1653"/>
    </location>
</feature>
<feature type="transmembrane region" description="Helical" evidence="12">
    <location>
        <begin position="2034"/>
        <end position="2059"/>
    </location>
</feature>
<feature type="transmembrane region" description="Helical" evidence="12">
    <location>
        <begin position="1792"/>
        <end position="1809"/>
    </location>
</feature>
<evidence type="ECO:0000256" key="12">
    <source>
        <dbReference type="SAM" id="Phobius"/>
    </source>
</evidence>
<dbReference type="InterPro" id="IPR034003">
    <property type="entry name" value="ABCG_PDR_2"/>
</dbReference>
<dbReference type="InterPro" id="IPR013525">
    <property type="entry name" value="ABC2_TM"/>
</dbReference>
<feature type="transmembrane region" description="Helical" evidence="12">
    <location>
        <begin position="880"/>
        <end position="900"/>
    </location>
</feature>
<feature type="transmembrane region" description="Helical" evidence="12">
    <location>
        <begin position="1343"/>
        <end position="1361"/>
    </location>
</feature>
<keyword evidence="10" id="KW-0175">Coiled coil</keyword>
<dbReference type="GO" id="GO:0005524">
    <property type="term" value="F:ATP binding"/>
    <property type="evidence" value="ECO:0007669"/>
    <property type="project" value="UniProtKB-KW"/>
</dbReference>
<keyword evidence="6" id="KW-0067">ATP-binding</keyword>
<dbReference type="FunFam" id="3.40.50.300:FF:002416">
    <property type="entry name" value="ABC multidrug transporter (Eurofung)"/>
    <property type="match status" value="1"/>
</dbReference>
<evidence type="ECO:0000259" key="13">
    <source>
        <dbReference type="PROSITE" id="PS50850"/>
    </source>
</evidence>
<dbReference type="CDD" id="cd03232">
    <property type="entry name" value="ABCG_PDR_domain2"/>
    <property type="match status" value="1"/>
</dbReference>
<dbReference type="InterPro" id="IPR017871">
    <property type="entry name" value="ABC_transporter-like_CS"/>
</dbReference>
<feature type="domain" description="ABC transporter" evidence="14">
    <location>
        <begin position="975"/>
        <end position="1218"/>
    </location>
</feature>
<feature type="region of interest" description="Disordered" evidence="11">
    <location>
        <begin position="95"/>
        <end position="215"/>
    </location>
</feature>
<feature type="compositionally biased region" description="Polar residues" evidence="11">
    <location>
        <begin position="1612"/>
        <end position="1627"/>
    </location>
</feature>
<dbReference type="Pfam" id="PF01061">
    <property type="entry name" value="ABC2_membrane"/>
    <property type="match status" value="2"/>
</dbReference>
<evidence type="ECO:0000256" key="8">
    <source>
        <dbReference type="ARBA" id="ARBA00023136"/>
    </source>
</evidence>
<evidence type="ECO:0000256" key="3">
    <source>
        <dbReference type="ARBA" id="ARBA00022448"/>
    </source>
</evidence>
<evidence type="ECO:0000256" key="5">
    <source>
        <dbReference type="ARBA" id="ARBA00022741"/>
    </source>
</evidence>
<keyword evidence="8 12" id="KW-0472">Membrane</keyword>
<dbReference type="GO" id="GO:0016887">
    <property type="term" value="F:ATP hydrolysis activity"/>
    <property type="evidence" value="ECO:0007669"/>
    <property type="project" value="InterPro"/>
</dbReference>
<protein>
    <recommendedName>
        <fullName evidence="17">Brefeldin A resistance protein</fullName>
    </recommendedName>
</protein>
<dbReference type="InterPro" id="IPR027417">
    <property type="entry name" value="P-loop_NTPase"/>
</dbReference>
<dbReference type="Pfam" id="PF00005">
    <property type="entry name" value="ABC_tran"/>
    <property type="match status" value="2"/>
</dbReference>
<dbReference type="PANTHER" id="PTHR19241">
    <property type="entry name" value="ATP-BINDING CASSETTE TRANSPORTER"/>
    <property type="match status" value="1"/>
</dbReference>
<dbReference type="SUPFAM" id="SSF103473">
    <property type="entry name" value="MFS general substrate transporter"/>
    <property type="match status" value="1"/>
</dbReference>
<dbReference type="FunFam" id="3.40.50.300:FF:000054">
    <property type="entry name" value="ABC multidrug transporter atrF"/>
    <property type="match status" value="1"/>
</dbReference>
<dbReference type="InterPro" id="IPR043926">
    <property type="entry name" value="ABCG_dom"/>
</dbReference>
<dbReference type="InterPro" id="IPR036259">
    <property type="entry name" value="MFS_trans_sf"/>
</dbReference>
<keyword evidence="9" id="KW-0325">Glycoprotein</keyword>
<evidence type="ECO:0000256" key="6">
    <source>
        <dbReference type="ARBA" id="ARBA00022840"/>
    </source>
</evidence>
<feature type="transmembrane region" description="Helical" evidence="12">
    <location>
        <begin position="1381"/>
        <end position="1401"/>
    </location>
</feature>
<feature type="transmembrane region" description="Helical" evidence="12">
    <location>
        <begin position="1453"/>
        <end position="1474"/>
    </location>
</feature>
<feature type="transmembrane region" description="Helical" evidence="12">
    <location>
        <begin position="742"/>
        <end position="763"/>
    </location>
</feature>
<feature type="transmembrane region" description="Helical" evidence="12">
    <location>
        <begin position="2003"/>
        <end position="2022"/>
    </location>
</feature>
<feature type="compositionally biased region" description="Basic and acidic residues" evidence="11">
    <location>
        <begin position="1629"/>
        <end position="1640"/>
    </location>
</feature>
<feature type="transmembrane region" description="Helical" evidence="12">
    <location>
        <begin position="1670"/>
        <end position="1689"/>
    </location>
</feature>
<feature type="transmembrane region" description="Helical" evidence="12">
    <location>
        <begin position="1577"/>
        <end position="1597"/>
    </location>
</feature>
<feature type="transmembrane region" description="Helical" evidence="12">
    <location>
        <begin position="1701"/>
        <end position="1721"/>
    </location>
</feature>
<feature type="transmembrane region" description="Helical" evidence="12">
    <location>
        <begin position="1976"/>
        <end position="1997"/>
    </location>
</feature>
<evidence type="ECO:0000313" key="15">
    <source>
        <dbReference type="EMBL" id="CAG1978406.1"/>
    </source>
</evidence>
<feature type="domain" description="ABC transporter" evidence="14">
    <location>
        <begin position="273"/>
        <end position="531"/>
    </location>
</feature>
<dbReference type="InterPro" id="IPR003439">
    <property type="entry name" value="ABC_transporter-like_ATP-bd"/>
</dbReference>
<feature type="compositionally biased region" description="Polar residues" evidence="11">
    <location>
        <begin position="144"/>
        <end position="155"/>
    </location>
</feature>
<dbReference type="InterPro" id="IPR010929">
    <property type="entry name" value="PDR_CDR_ABC"/>
</dbReference>
<feature type="transmembrane region" description="Helical" evidence="12">
    <location>
        <begin position="2071"/>
        <end position="2093"/>
    </location>
</feature>
<feature type="transmembrane region" description="Helical" evidence="12">
    <location>
        <begin position="1311"/>
        <end position="1331"/>
    </location>
</feature>
<evidence type="ECO:0000256" key="2">
    <source>
        <dbReference type="ARBA" id="ARBA00006012"/>
    </source>
</evidence>
<feature type="coiled-coil region" evidence="10">
    <location>
        <begin position="575"/>
        <end position="602"/>
    </location>
</feature>
<feature type="compositionally biased region" description="Basic and acidic residues" evidence="11">
    <location>
        <begin position="170"/>
        <end position="192"/>
    </location>
</feature>
<dbReference type="Pfam" id="PF19055">
    <property type="entry name" value="ABC2_membrane_7"/>
    <property type="match status" value="1"/>
</dbReference>
<feature type="region of interest" description="Disordered" evidence="11">
    <location>
        <begin position="1"/>
        <end position="78"/>
    </location>
</feature>
<dbReference type="EMBL" id="CAAKMV010000125">
    <property type="protein sequence ID" value="VIO56662.1"/>
    <property type="molecule type" value="Genomic_DNA"/>
</dbReference>
<feature type="compositionally biased region" description="Basic and acidic residues" evidence="11">
    <location>
        <begin position="1"/>
        <end position="12"/>
    </location>
</feature>
<feature type="domain" description="Major facilitator superfamily (MFS) profile" evidence="13">
    <location>
        <begin position="1666"/>
        <end position="2098"/>
    </location>
</feature>
<dbReference type="PROSITE" id="PS50893">
    <property type="entry name" value="ABC_TRANSPORTER_2"/>
    <property type="match status" value="2"/>
</dbReference>
<keyword evidence="3" id="KW-0813">Transport</keyword>
<sequence length="2106" mass="234537">MADERPTPRDEDIPGGFPVTPSVNSMNQLTPTIDTADRLEAGFAGRDTDASAGYTTYDNVTSEPGHDNGYRYSGNGTSAALGASAVGAAAGGYLASQHPHEDNIPAQQTETSNTPPPLSERRSSSSTILAPHHDASPTEKRKSSTIANDDSSAVPSTPDDPIFAPIKSNTNEKPDRPPYEKRKSHRTEDDLFRVLSRRKTNASTPAEKEEEQEDNEELNRLMSRIFGQKRQQQSEGEKTRHSGVIFRGLTVRGVGLGSSLQPTVGDFFLGLPRKLGKLFTQGPKAALAKPPVRDLISNFDGCVRPGELLLVLGRPGAGCSTFLKTFCNQRAGFESVEGNVTYGGTDSSVMAKDFRGEIIYNPEDDLHYATLSVKRTLTFALQTRTPGKESRLDGESREDYVREFLRVVTKLFWIEHTLGTKVGNEFIRGVSGGERKRVSIAEAMITRASVQGWDNSSKGLDASTAVEYVKSIRAMTNMADTSTAVSLYQAGEQLYDLADKVLLIDHGQCLYFGRSEDAKNYFLNLGFDCPERWTTADFLTSVTDDHERSIRKGWENRIPRTPEAFADAYRRSEDYQKNLRDIDEFEAELQTLAEERRAHESEKSKKKNYEIAFHKQVMACTHRQFLVMFGDKASLFGKWGGLLFQGLIVGSLFFNLPDTAAGAFPRGGALFFLLLFNALLALAEQTAAFESKPILLKHKSFSFYRPSAFAIAQTVVDVPLVFIQVIIFNVLIYFMAHLARTASQFFISCLILWLVTMVTYAFFRAISAWCGTLDVATRFTGVAIQILVVYTGYLIPPDSMHPWFGWLRWINWIQYGFECLMANEFYNLELSCEGQYLVPQGPGVQPQNQGCALAGSTRGSTTVSGADYIQQSFTYTRSHLWRNFGFLWAFFFFFVFLTALGMELMKPNQGGGAITVFKRGQVPKKVEESIATGGRAKGDNNDEESGQGNTVATGAERTKTDEQVTQEVAKNETVFTFQNINYTIPFENGERKLLQDVQGYVRPGKLTALMGASGAGKTTLLNGLAQRLKFGTITGDFLVDGRPLPKSFQRATGFAEQMDIHEPTATVREALQFSALLRQPQEVPKEEKMAYCETIIDLLEMRDIAGAIIGAVGEGLNAEQRKRLTIGVELASKPELLMFLDEPTSGLDSGAAFNIVRFLRKLADAGQAVLCTIHQPSAVLFENFDELLLLKSGGRVVYHGPLGHDSENLINYFESNGGPKCPPHANPAEYMLDAIGAGNPDYDGQDWGDVWADSSEREKRAKEIDEMIENRRNVEPSKSLKDDREYAMPISTQTWAVVRRSFISYWRSPDYIFGNMMLHVATGLFNCFTFYKVGFASIDYQNRLFSIFMTLTISPPLIQQLQPVFLKSRQIFQWRENNAKIYSWFAWTTAAIIVEIPYRIVAGGIYFNCWWWGVFGWRASSFVSGFAFLLVLLFELYYTSFGQAIAAFAPNELLASLLVPIFFLFVVSFCGVVVPPEGLPTFWREWMYWLTPFHYLLEAFLAAVIHDQPVRCEQGEFARFEPPSGQSCAEYTKSFVEMAGGYVQTGENGICEFCQYEIGDQFGATFSVYYRHIWRDFGIFCAFIAFNYAVVYFATWLKFRGKNPLKKIMQKRNQQTLTTSDNESGTVKVQDEEKATKEQDIVQPHDPNAVGWDGPDDPNNPMNWPAKKKWSCIGALSLMSLLTALPCVPDIMREFETSNRNVATFVVSVYVLGFAFGPLVAAPLSEIYGRAIIFNISNVLFLIMTIVTALSQNMPMLIIFRFLMGFCGSAPITNGSGTISDIFPVQERGKAMAVWAMGPLLGPCIGPLAGGYMVEAIGWRWVFWLIAILAGVLGFISYFFAPETYATILLRKKANKLRKETGNQDLYSVLDTVGVTAKQRFRGAIIRPMKLLLTHPPVFILSLYVAVVYGVLYLMFSTFTFVFAKQYGFGTGTVGLAYLPTGIGMLFGTMVFGVLTDVVVKKKIAQNGKTLPEDRLPIWMTVPTGLLIVASLFWYGWSTQEHTHWIVPMIGVSLFCFGLMGIMMCLQTYLVDAYISYAASVVAAQTVFRCLAGALLPLAGLSMYDEIGLGWGNSILAFLALVLVPVPAIFHLYGPKIRSKVPKNLE</sequence>
<feature type="region of interest" description="Disordered" evidence="11">
    <location>
        <begin position="932"/>
        <end position="961"/>
    </location>
</feature>
<name>A0A4E9DT95_GIBZA</name>
<evidence type="ECO:0000256" key="4">
    <source>
        <dbReference type="ARBA" id="ARBA00022692"/>
    </source>
</evidence>
<keyword evidence="7 12" id="KW-1133">Transmembrane helix</keyword>